<dbReference type="PANTHER" id="PTHR43433:SF5">
    <property type="entry name" value="AB HYDROLASE-1 DOMAIN-CONTAINING PROTEIN"/>
    <property type="match status" value="1"/>
</dbReference>
<feature type="domain" description="AB hydrolase-1" evidence="1">
    <location>
        <begin position="23"/>
        <end position="252"/>
    </location>
</feature>
<dbReference type="GO" id="GO:0046503">
    <property type="term" value="P:glycerolipid catabolic process"/>
    <property type="evidence" value="ECO:0007669"/>
    <property type="project" value="TreeGrafter"/>
</dbReference>
<dbReference type="Proteomes" id="UP000230886">
    <property type="component" value="Unassembled WGS sequence"/>
</dbReference>
<dbReference type="SUPFAM" id="SSF53474">
    <property type="entry name" value="alpha/beta-Hydrolases"/>
    <property type="match status" value="1"/>
</dbReference>
<dbReference type="Pfam" id="PF00561">
    <property type="entry name" value="Abhydrolase_1"/>
    <property type="match status" value="1"/>
</dbReference>
<evidence type="ECO:0000313" key="3">
    <source>
        <dbReference type="Proteomes" id="UP000230886"/>
    </source>
</evidence>
<dbReference type="EMBL" id="NOVD01000111">
    <property type="protein sequence ID" value="PCK21396.1"/>
    <property type="molecule type" value="Genomic_DNA"/>
</dbReference>
<dbReference type="InterPro" id="IPR000073">
    <property type="entry name" value="AB_hydrolase_1"/>
</dbReference>
<accession>A0A2A5IWA7</accession>
<dbReference type="InterPro" id="IPR050471">
    <property type="entry name" value="AB_hydrolase"/>
</dbReference>
<reference evidence="2 3" key="1">
    <citation type="submission" date="2017-07" db="EMBL/GenBank/DDBJ databases">
        <title>Draft sequence of Rhodococcus enclensis 23b-28.</title>
        <authorList>
            <person name="Besaury L."/>
            <person name="Sancelme M."/>
            <person name="Amato P."/>
            <person name="Lallement A."/>
            <person name="Delort A.-M."/>
        </authorList>
    </citation>
    <scope>NUCLEOTIDE SEQUENCE [LARGE SCALE GENOMIC DNA]</scope>
    <source>
        <strain evidence="2 3">23b-28</strain>
    </source>
</reference>
<keyword evidence="2" id="KW-0378">Hydrolase</keyword>
<dbReference type="Gene3D" id="3.40.50.1820">
    <property type="entry name" value="alpha/beta hydrolase"/>
    <property type="match status" value="1"/>
</dbReference>
<protein>
    <submittedName>
        <fullName evidence="2">Alpha/beta hydrolase</fullName>
    </submittedName>
</protein>
<organism evidence="2 3">
    <name type="scientific">Rhodococcus qingshengii</name>
    <dbReference type="NCBI Taxonomy" id="334542"/>
    <lineage>
        <taxon>Bacteria</taxon>
        <taxon>Bacillati</taxon>
        <taxon>Actinomycetota</taxon>
        <taxon>Actinomycetes</taxon>
        <taxon>Mycobacteriales</taxon>
        <taxon>Nocardiaceae</taxon>
        <taxon>Rhodococcus</taxon>
        <taxon>Rhodococcus erythropolis group</taxon>
    </lineage>
</organism>
<evidence type="ECO:0000259" key="1">
    <source>
        <dbReference type="Pfam" id="PF00561"/>
    </source>
</evidence>
<dbReference type="AlphaFoldDB" id="A0A2A5IWA7"/>
<dbReference type="PANTHER" id="PTHR43433">
    <property type="entry name" value="HYDROLASE, ALPHA/BETA FOLD FAMILY PROTEIN"/>
    <property type="match status" value="1"/>
</dbReference>
<proteinExistence type="predicted"/>
<dbReference type="PRINTS" id="PR00111">
    <property type="entry name" value="ABHYDROLASE"/>
</dbReference>
<dbReference type="RefSeq" id="WP_099699168.1">
    <property type="nucleotide sequence ID" value="NZ_NOVD01000111.1"/>
</dbReference>
<sequence length="265" mass="28358">MLVTVRPETGLTLDAEVTGAGEPLLLLQGMSAHRGMWGDEFISRLESQFTVAVYDHRGIGESSRAQEPFTVTDLADDAKALMDNLGWESAHVVGTSMGGMVAQQLCLRAPERVRSVIFGCTTAGGPTGLEGPGAPRLVEAIASRNAEVAVRTAFEVNVSAEFAERPLEYERFAKASAARRVPSAVVQLQAAACLGHNVIDQLESITSRAAVIHGAEDEMILPSEGRKLAERISGASHQEWAGVGHLFWWERPAETAAFITAHAKA</sequence>
<gene>
    <name evidence="2" type="ORF">CHR55_33960</name>
</gene>
<comment type="caution">
    <text evidence="2">The sequence shown here is derived from an EMBL/GenBank/DDBJ whole genome shotgun (WGS) entry which is preliminary data.</text>
</comment>
<dbReference type="GO" id="GO:0004806">
    <property type="term" value="F:triacylglycerol lipase activity"/>
    <property type="evidence" value="ECO:0007669"/>
    <property type="project" value="TreeGrafter"/>
</dbReference>
<name>A0A2A5IWA7_RHOSG</name>
<dbReference type="InterPro" id="IPR029058">
    <property type="entry name" value="AB_hydrolase_fold"/>
</dbReference>
<evidence type="ECO:0000313" key="2">
    <source>
        <dbReference type="EMBL" id="PCK21396.1"/>
    </source>
</evidence>